<feature type="domain" description="Aerotolerance regulator N-terminal" evidence="2">
    <location>
        <begin position="6"/>
        <end position="80"/>
    </location>
</feature>
<keyword evidence="1" id="KW-0472">Membrane</keyword>
<evidence type="ECO:0000313" key="3">
    <source>
        <dbReference type="EMBL" id="HFB55015.1"/>
    </source>
</evidence>
<dbReference type="InterPro" id="IPR011933">
    <property type="entry name" value="Double_TM_dom"/>
</dbReference>
<reference evidence="3" key="1">
    <citation type="journal article" date="2020" name="mSystems">
        <title>Genome- and Community-Level Interaction Insights into Carbon Utilization and Element Cycling Functions of Hydrothermarchaeota in Hydrothermal Sediment.</title>
        <authorList>
            <person name="Zhou Z."/>
            <person name="Liu Y."/>
            <person name="Xu W."/>
            <person name="Pan J."/>
            <person name="Luo Z.H."/>
            <person name="Li M."/>
        </authorList>
    </citation>
    <scope>NUCLEOTIDE SEQUENCE [LARGE SCALE GENOMIC DNA]</scope>
    <source>
        <strain evidence="3">HyVt-489</strain>
    </source>
</reference>
<name>A0A7C3GDD3_9PROT</name>
<evidence type="ECO:0000256" key="1">
    <source>
        <dbReference type="SAM" id="Phobius"/>
    </source>
</evidence>
<sequence>MEFGPLTFLAPLALFGLLSLPVIWWIMRITPPKPIEQVFPPLRLLMDIKKEEETPQSTPIWLLFFRLLLAAILSIALAKPILFQRTDSTSRPLVIVVDDGWAAAGNWSAILREAEDQIEHMISENKKVALFSSVDIGASNSEGFIPATQALAQIKKLRPKPLVPHRDKIAENLKNIDISQANVVWLSDGTDYGHTDVLRNELQHSKS</sequence>
<dbReference type="InterPro" id="IPR024163">
    <property type="entry name" value="Aerotolerance_reg_N"/>
</dbReference>
<feature type="transmembrane region" description="Helical" evidence="1">
    <location>
        <begin position="7"/>
        <end position="27"/>
    </location>
</feature>
<keyword evidence="1" id="KW-1133">Transmembrane helix</keyword>
<dbReference type="PANTHER" id="PTHR37464">
    <property type="entry name" value="BLL2463 PROTEIN"/>
    <property type="match status" value="1"/>
</dbReference>
<dbReference type="NCBIfam" id="TIGR02226">
    <property type="entry name" value="two_anch"/>
    <property type="match status" value="1"/>
</dbReference>
<feature type="non-terminal residue" evidence="3">
    <location>
        <position position="207"/>
    </location>
</feature>
<dbReference type="AlphaFoldDB" id="A0A7C3GDD3"/>
<dbReference type="EMBL" id="DRMN01000245">
    <property type="protein sequence ID" value="HFB55015.1"/>
    <property type="molecule type" value="Genomic_DNA"/>
</dbReference>
<dbReference type="PANTHER" id="PTHR37464:SF1">
    <property type="entry name" value="BLL2463 PROTEIN"/>
    <property type="match status" value="1"/>
</dbReference>
<dbReference type="Pfam" id="PF07584">
    <property type="entry name" value="BatA"/>
    <property type="match status" value="1"/>
</dbReference>
<comment type="caution">
    <text evidence="3">The sequence shown here is derived from an EMBL/GenBank/DDBJ whole genome shotgun (WGS) entry which is preliminary data.</text>
</comment>
<accession>A0A7C3GDD3</accession>
<organism evidence="3">
    <name type="scientific">Hellea balneolensis</name>
    <dbReference type="NCBI Taxonomy" id="287478"/>
    <lineage>
        <taxon>Bacteria</taxon>
        <taxon>Pseudomonadati</taxon>
        <taxon>Pseudomonadota</taxon>
        <taxon>Alphaproteobacteria</taxon>
        <taxon>Maricaulales</taxon>
        <taxon>Robiginitomaculaceae</taxon>
        <taxon>Hellea</taxon>
    </lineage>
</organism>
<dbReference type="Proteomes" id="UP000886042">
    <property type="component" value="Unassembled WGS sequence"/>
</dbReference>
<evidence type="ECO:0000259" key="2">
    <source>
        <dbReference type="Pfam" id="PF07584"/>
    </source>
</evidence>
<keyword evidence="1" id="KW-0812">Transmembrane</keyword>
<feature type="transmembrane region" description="Helical" evidence="1">
    <location>
        <begin position="60"/>
        <end position="82"/>
    </location>
</feature>
<gene>
    <name evidence="3" type="ORF">ENJ46_03745</name>
</gene>
<protein>
    <recommendedName>
        <fullName evidence="2">Aerotolerance regulator N-terminal domain-containing protein</fullName>
    </recommendedName>
</protein>
<proteinExistence type="predicted"/>